<evidence type="ECO:0000259" key="7">
    <source>
        <dbReference type="PROSITE" id="PS00623"/>
    </source>
</evidence>
<dbReference type="PROSITE" id="PS00624">
    <property type="entry name" value="GMC_OXRED_2"/>
    <property type="match status" value="1"/>
</dbReference>
<comment type="caution">
    <text evidence="9">The sequence shown here is derived from an EMBL/GenBank/DDBJ whole genome shotgun (WGS) entry which is preliminary data.</text>
</comment>
<protein>
    <submittedName>
        <fullName evidence="9">GMC family oxidoreductase N-terminal domain-containing protein</fullName>
    </submittedName>
</protein>
<dbReference type="InterPro" id="IPR012132">
    <property type="entry name" value="GMC_OxRdtase"/>
</dbReference>
<comment type="cofactor">
    <cofactor evidence="1">
        <name>FAD</name>
        <dbReference type="ChEBI" id="CHEBI:57692"/>
    </cofactor>
</comment>
<feature type="domain" description="Glucose-methanol-choline oxidoreductase N-terminal" evidence="8">
    <location>
        <begin position="257"/>
        <end position="271"/>
    </location>
</feature>
<dbReference type="EMBL" id="JAGSOV010000098">
    <property type="protein sequence ID" value="MCO1660919.1"/>
    <property type="molecule type" value="Genomic_DNA"/>
</dbReference>
<evidence type="ECO:0000256" key="6">
    <source>
        <dbReference type="SAM" id="MobiDB-lite"/>
    </source>
</evidence>
<comment type="similarity">
    <text evidence="2 5">Belongs to the GMC oxidoreductase family.</text>
</comment>
<proteinExistence type="inferred from homology"/>
<dbReference type="InterPro" id="IPR007867">
    <property type="entry name" value="GMC_OxRtase_C"/>
</dbReference>
<dbReference type="Gene3D" id="3.50.50.60">
    <property type="entry name" value="FAD/NAD(P)-binding domain"/>
    <property type="match status" value="1"/>
</dbReference>
<reference evidence="9" key="1">
    <citation type="submission" date="2021-04" db="EMBL/GenBank/DDBJ databases">
        <title>Pseudonocardia sp. nov., isolated from sandy soil of mangrove forest.</title>
        <authorList>
            <person name="Zan Z."/>
            <person name="Huang R."/>
            <person name="Liu W."/>
        </authorList>
    </citation>
    <scope>NUCLEOTIDE SEQUENCE</scope>
    <source>
        <strain evidence="9">S2-4</strain>
    </source>
</reference>
<evidence type="ECO:0000313" key="9">
    <source>
        <dbReference type="EMBL" id="MCO1660919.1"/>
    </source>
</evidence>
<evidence type="ECO:0000313" key="10">
    <source>
        <dbReference type="Proteomes" id="UP001165283"/>
    </source>
</evidence>
<dbReference type="PANTHER" id="PTHR11552:SF147">
    <property type="entry name" value="CHOLINE DEHYDROGENASE, MITOCHONDRIAL"/>
    <property type="match status" value="1"/>
</dbReference>
<organism evidence="9 10">
    <name type="scientific">Pseudonocardia humida</name>
    <dbReference type="NCBI Taxonomy" id="2800819"/>
    <lineage>
        <taxon>Bacteria</taxon>
        <taxon>Bacillati</taxon>
        <taxon>Actinomycetota</taxon>
        <taxon>Actinomycetes</taxon>
        <taxon>Pseudonocardiales</taxon>
        <taxon>Pseudonocardiaceae</taxon>
        <taxon>Pseudonocardia</taxon>
    </lineage>
</organism>
<dbReference type="PANTHER" id="PTHR11552">
    <property type="entry name" value="GLUCOSE-METHANOL-CHOLINE GMC OXIDOREDUCTASE"/>
    <property type="match status" value="1"/>
</dbReference>
<evidence type="ECO:0000256" key="4">
    <source>
        <dbReference type="ARBA" id="ARBA00022827"/>
    </source>
</evidence>
<dbReference type="SUPFAM" id="SSF54373">
    <property type="entry name" value="FAD-linked reductases, C-terminal domain"/>
    <property type="match status" value="1"/>
</dbReference>
<dbReference type="Pfam" id="PF05199">
    <property type="entry name" value="GMC_oxred_C"/>
    <property type="match status" value="1"/>
</dbReference>
<evidence type="ECO:0000256" key="2">
    <source>
        <dbReference type="ARBA" id="ARBA00010790"/>
    </source>
</evidence>
<dbReference type="Proteomes" id="UP001165283">
    <property type="component" value="Unassembled WGS sequence"/>
</dbReference>
<dbReference type="PIRSF" id="PIRSF000137">
    <property type="entry name" value="Alcohol_oxidase"/>
    <property type="match status" value="1"/>
</dbReference>
<keyword evidence="10" id="KW-1185">Reference proteome</keyword>
<dbReference type="SUPFAM" id="SSF51905">
    <property type="entry name" value="FAD/NAD(P)-binding domain"/>
    <property type="match status" value="1"/>
</dbReference>
<feature type="domain" description="Glucose-methanol-choline oxidoreductase N-terminal" evidence="7">
    <location>
        <begin position="84"/>
        <end position="107"/>
    </location>
</feature>
<keyword evidence="3 5" id="KW-0285">Flavoprotein</keyword>
<dbReference type="InterPro" id="IPR036188">
    <property type="entry name" value="FAD/NAD-bd_sf"/>
</dbReference>
<sequence>MGDRANEYDYVIVGAGSAGCVLAARLSERPAVRVLVLEAGPPDDDPQIRVPAAAMSLWRGRYAFDDTTTPQRCLDGRPVFLAGGRVLGGGSSINGMVYIRGNALDYDIWRDTYGCAGWGYADLLPYFRRAEDQQRGGSTFHGVGGPLRVEEVRYTHPLSDAWLAAATAHGLTANPDFNGAAQDGVGRYQATQRDGRRWSTADAYLRPAINRPNLTVLTGAAATKVLLYRGRATGVRYHHRGAVHDARAGREVLLCGGAVASPHLLLLSGVGPADQLRAHGIPVVVDSPRVGHGLQDHPRCTPEWSTPDTRNLWEEATPERMAAHLARWEADGTGPMASLGAETGGFVRTRDDLPAPDLQLGLLPGPAPTPDMSPPQRRGVSLLVGAVAARSRGSVTLRRADPAVRPLIDPGYLAEEADLDTLVAGVRLAHQIADHPPLAGIITGEHAPSRHLDDAGLREWIRGNLGTMFHLTGSCAMGAVSEAVCAPDLRVRGVDRLRVVDASVMPAAPRGNTNAPTIAVAERAADLLRGTRQLTPARAAPARG</sequence>
<name>A0ABT1AE48_9PSEU</name>
<dbReference type="RefSeq" id="WP_252446449.1">
    <property type="nucleotide sequence ID" value="NZ_JAGSOV010000098.1"/>
</dbReference>
<keyword evidence="4 5" id="KW-0274">FAD</keyword>
<dbReference type="Pfam" id="PF00732">
    <property type="entry name" value="GMC_oxred_N"/>
    <property type="match status" value="1"/>
</dbReference>
<dbReference type="Gene3D" id="3.30.560.10">
    <property type="entry name" value="Glucose Oxidase, domain 3"/>
    <property type="match status" value="1"/>
</dbReference>
<dbReference type="PROSITE" id="PS51257">
    <property type="entry name" value="PROKAR_LIPOPROTEIN"/>
    <property type="match status" value="1"/>
</dbReference>
<evidence type="ECO:0000256" key="3">
    <source>
        <dbReference type="ARBA" id="ARBA00022630"/>
    </source>
</evidence>
<evidence type="ECO:0000256" key="5">
    <source>
        <dbReference type="RuleBase" id="RU003968"/>
    </source>
</evidence>
<dbReference type="PROSITE" id="PS00623">
    <property type="entry name" value="GMC_OXRED_1"/>
    <property type="match status" value="1"/>
</dbReference>
<evidence type="ECO:0000259" key="8">
    <source>
        <dbReference type="PROSITE" id="PS00624"/>
    </source>
</evidence>
<accession>A0ABT1AE48</accession>
<evidence type="ECO:0000256" key="1">
    <source>
        <dbReference type="ARBA" id="ARBA00001974"/>
    </source>
</evidence>
<dbReference type="InterPro" id="IPR000172">
    <property type="entry name" value="GMC_OxRdtase_N"/>
</dbReference>
<feature type="region of interest" description="Disordered" evidence="6">
    <location>
        <begin position="289"/>
        <end position="309"/>
    </location>
</feature>
<gene>
    <name evidence="9" type="ORF">KDL28_38310</name>
</gene>